<reference evidence="2 3" key="1">
    <citation type="journal article" date="2018" name="Evol. Lett.">
        <title>Horizontal gene cluster transfer increased hallucinogenic mushroom diversity.</title>
        <authorList>
            <person name="Reynolds H.T."/>
            <person name="Vijayakumar V."/>
            <person name="Gluck-Thaler E."/>
            <person name="Korotkin H.B."/>
            <person name="Matheny P.B."/>
            <person name="Slot J.C."/>
        </authorList>
    </citation>
    <scope>NUCLEOTIDE SEQUENCE [LARGE SCALE GENOMIC DNA]</scope>
    <source>
        <strain evidence="2 3">2631</strain>
    </source>
</reference>
<keyword evidence="1" id="KW-1133">Transmembrane helix</keyword>
<organism evidence="2 3">
    <name type="scientific">Psilocybe cyanescens</name>
    <dbReference type="NCBI Taxonomy" id="93625"/>
    <lineage>
        <taxon>Eukaryota</taxon>
        <taxon>Fungi</taxon>
        <taxon>Dikarya</taxon>
        <taxon>Basidiomycota</taxon>
        <taxon>Agaricomycotina</taxon>
        <taxon>Agaricomycetes</taxon>
        <taxon>Agaricomycetidae</taxon>
        <taxon>Agaricales</taxon>
        <taxon>Agaricineae</taxon>
        <taxon>Strophariaceae</taxon>
        <taxon>Psilocybe</taxon>
    </lineage>
</organism>
<comment type="caution">
    <text evidence="2">The sequence shown here is derived from an EMBL/GenBank/DDBJ whole genome shotgun (WGS) entry which is preliminary data.</text>
</comment>
<proteinExistence type="predicted"/>
<feature type="transmembrane region" description="Helical" evidence="1">
    <location>
        <begin position="178"/>
        <end position="197"/>
    </location>
</feature>
<dbReference type="EMBL" id="NHYD01001784">
    <property type="protein sequence ID" value="PPQ89909.1"/>
    <property type="molecule type" value="Genomic_DNA"/>
</dbReference>
<dbReference type="STRING" id="93625.A0A409XGN9"/>
<keyword evidence="1" id="KW-0812">Transmembrane</keyword>
<sequence length="345" mass="37745">MATLDFSIATVHEGYINANLNSTMLLNVFMGLALLLGYLEKNSPYHAVSKNSTNMHYHIVLSAISALYLLCFTDYLIQWYFIDLTLVANGETRKSIFLAIMEPPQWIWVLTDILVYSSFIVSDGLLVDLEMLPHLETIIPSIFGPTGLFIVSTVLDVLQSSPSTTNANITQAYSRISMALVFVSVGTTVVTSFLIGYRVHSASRSNGSNSKRLFNHVVVLVVESAAAYSLILLLDAILRFVPTFTLSGSNLSFVQAEYFIDTVLSGMASTVLVARIALTNTNNTIATTITHISGLQFVSQQSSGRTQNATGEVNISIHTEDSAPTVMAEVKRESSDDGMFEDNQI</sequence>
<feature type="transmembrane region" description="Helical" evidence="1">
    <location>
        <begin position="138"/>
        <end position="158"/>
    </location>
</feature>
<dbReference type="Proteomes" id="UP000283269">
    <property type="component" value="Unassembled WGS sequence"/>
</dbReference>
<feature type="transmembrane region" description="Helical" evidence="1">
    <location>
        <begin position="20"/>
        <end position="39"/>
    </location>
</feature>
<feature type="transmembrane region" description="Helical" evidence="1">
    <location>
        <begin position="258"/>
        <end position="278"/>
    </location>
</feature>
<evidence type="ECO:0000313" key="3">
    <source>
        <dbReference type="Proteomes" id="UP000283269"/>
    </source>
</evidence>
<evidence type="ECO:0000313" key="2">
    <source>
        <dbReference type="EMBL" id="PPQ89909.1"/>
    </source>
</evidence>
<name>A0A409XGN9_PSICY</name>
<keyword evidence="1" id="KW-0472">Membrane</keyword>
<gene>
    <name evidence="2" type="ORF">CVT25_009449</name>
</gene>
<feature type="transmembrane region" description="Helical" evidence="1">
    <location>
        <begin position="106"/>
        <end position="126"/>
    </location>
</feature>
<feature type="transmembrane region" description="Helical" evidence="1">
    <location>
        <begin position="59"/>
        <end position="82"/>
    </location>
</feature>
<evidence type="ECO:0000256" key="1">
    <source>
        <dbReference type="SAM" id="Phobius"/>
    </source>
</evidence>
<dbReference type="AlphaFoldDB" id="A0A409XGN9"/>
<feature type="transmembrane region" description="Helical" evidence="1">
    <location>
        <begin position="217"/>
        <end position="238"/>
    </location>
</feature>
<accession>A0A409XGN9</accession>
<dbReference type="InParanoid" id="A0A409XGN9"/>
<protein>
    <submittedName>
        <fullName evidence="2">Uncharacterized protein</fullName>
    </submittedName>
</protein>
<keyword evidence="3" id="KW-1185">Reference proteome</keyword>